<dbReference type="GeneID" id="90529748"/>
<dbReference type="SUPFAM" id="SSF52218">
    <property type="entry name" value="Flavoproteins"/>
    <property type="match status" value="1"/>
</dbReference>
<evidence type="ECO:0008006" key="3">
    <source>
        <dbReference type="Google" id="ProtNLM"/>
    </source>
</evidence>
<dbReference type="KEGG" id="bvs:BARVI_10135"/>
<dbReference type="HOGENOM" id="CLU_111116_0_0_10"/>
<proteinExistence type="predicted"/>
<evidence type="ECO:0000313" key="2">
    <source>
        <dbReference type="Proteomes" id="UP000018901"/>
    </source>
</evidence>
<dbReference type="InterPro" id="IPR029039">
    <property type="entry name" value="Flavoprotein-like_sf"/>
</dbReference>
<gene>
    <name evidence="1" type="ORF">BARVI_10135</name>
</gene>
<dbReference type="OrthoDB" id="1026745at2"/>
<sequence length="209" mass="23998">MGRVMIINGSPRAPKSNSRRYAEIFARYCPVETDYFNLTKRNHRELCDLMGRYTDVLFVFPLYADALPVGFLEFLKVLEANPPVHRPVISVLINCGFLEYTQNEIAMQMLRFYGRKNGYRLGSVLELGSGEAILGTPFKYVAVRAIKRLARSVGRGEYCTIQATMPLSKRWFIWASTYYWTRYGRKFGVTKLQMQTPLIEDGRLPDIGG</sequence>
<dbReference type="AlphaFoldDB" id="W0EVC0"/>
<accession>W0EVC0</accession>
<name>W0EVC0_9BACT</name>
<dbReference type="STRING" id="880074.BARVI_10135"/>
<dbReference type="EMBL" id="CP007034">
    <property type="protein sequence ID" value="AHF13041.1"/>
    <property type="molecule type" value="Genomic_DNA"/>
</dbReference>
<reference evidence="1 2" key="1">
    <citation type="submission" date="2013-12" db="EMBL/GenBank/DDBJ databases">
        <authorList>
            <consortium name="DOE Joint Genome Institute"/>
            <person name="Eisen J."/>
            <person name="Huntemann M."/>
            <person name="Han J."/>
            <person name="Chen A."/>
            <person name="Kyrpides N."/>
            <person name="Mavromatis K."/>
            <person name="Markowitz V."/>
            <person name="Palaniappan K."/>
            <person name="Ivanova N."/>
            <person name="Schaumberg A."/>
            <person name="Pati A."/>
            <person name="Liolios K."/>
            <person name="Nordberg H.P."/>
            <person name="Cantor M.N."/>
            <person name="Hua S.X."/>
            <person name="Woyke T."/>
        </authorList>
    </citation>
    <scope>NUCLEOTIDE SEQUENCE [LARGE SCALE GENOMIC DNA]</scope>
    <source>
        <strain evidence="2">DSM 18177</strain>
    </source>
</reference>
<dbReference type="RefSeq" id="WP_025279087.1">
    <property type="nucleotide sequence ID" value="NZ_CP007034.1"/>
</dbReference>
<dbReference type="eggNOG" id="COG0431">
    <property type="taxonomic scope" value="Bacteria"/>
</dbReference>
<evidence type="ECO:0000313" key="1">
    <source>
        <dbReference type="EMBL" id="AHF13041.1"/>
    </source>
</evidence>
<dbReference type="Proteomes" id="UP000018901">
    <property type="component" value="Chromosome"/>
</dbReference>
<protein>
    <recommendedName>
        <fullName evidence="3">Flavodoxin-like fold domain-containing protein</fullName>
    </recommendedName>
</protein>
<organism evidence="1 2">
    <name type="scientific">Barnesiella viscericola DSM 18177</name>
    <dbReference type="NCBI Taxonomy" id="880074"/>
    <lineage>
        <taxon>Bacteria</taxon>
        <taxon>Pseudomonadati</taxon>
        <taxon>Bacteroidota</taxon>
        <taxon>Bacteroidia</taxon>
        <taxon>Bacteroidales</taxon>
        <taxon>Barnesiellaceae</taxon>
        <taxon>Barnesiella</taxon>
    </lineage>
</organism>
<keyword evidence="2" id="KW-1185">Reference proteome</keyword>